<dbReference type="Gene3D" id="1.25.10.10">
    <property type="entry name" value="Leucine-rich Repeat Variant"/>
    <property type="match status" value="1"/>
</dbReference>
<evidence type="ECO:0000256" key="2">
    <source>
        <dbReference type="ARBA" id="ARBA00022618"/>
    </source>
</evidence>
<reference evidence="5 6" key="1">
    <citation type="journal article" date="2014" name="Genome Biol. Evol.">
        <title>The genome of the myxosporean Thelohanellus kitauei shows adaptations to nutrient acquisition within its fish host.</title>
        <authorList>
            <person name="Yang Y."/>
            <person name="Xiong J."/>
            <person name="Zhou Z."/>
            <person name="Huo F."/>
            <person name="Miao W."/>
            <person name="Ran C."/>
            <person name="Liu Y."/>
            <person name="Zhang J."/>
            <person name="Feng J."/>
            <person name="Wang M."/>
            <person name="Wang M."/>
            <person name="Wang L."/>
            <person name="Yao B."/>
        </authorList>
    </citation>
    <scope>NUCLEOTIDE SEQUENCE [LARGE SCALE GENOMIC DNA]</scope>
    <source>
        <strain evidence="5">Wuqing</strain>
    </source>
</reference>
<dbReference type="GO" id="GO:0060090">
    <property type="term" value="F:molecular adaptor activity"/>
    <property type="evidence" value="ECO:0007669"/>
    <property type="project" value="TreeGrafter"/>
</dbReference>
<accession>A0A0C2MBQ9</accession>
<name>A0A0C2MBQ9_THEKT</name>
<dbReference type="GO" id="GO:0031145">
    <property type="term" value="P:anaphase-promoting complex-dependent catabolic process"/>
    <property type="evidence" value="ECO:0007669"/>
    <property type="project" value="TreeGrafter"/>
</dbReference>
<dbReference type="GO" id="GO:0070979">
    <property type="term" value="P:protein K11-linked ubiquitination"/>
    <property type="evidence" value="ECO:0007669"/>
    <property type="project" value="TreeGrafter"/>
</dbReference>
<evidence type="ECO:0000256" key="4">
    <source>
        <dbReference type="ARBA" id="ARBA00023306"/>
    </source>
</evidence>
<dbReference type="GO" id="GO:0007091">
    <property type="term" value="P:metaphase/anaphase transition of mitotic cell cycle"/>
    <property type="evidence" value="ECO:0007669"/>
    <property type="project" value="TreeGrafter"/>
</dbReference>
<dbReference type="InterPro" id="IPR024990">
    <property type="entry name" value="Apc1"/>
</dbReference>
<evidence type="ECO:0000313" key="5">
    <source>
        <dbReference type="EMBL" id="KII61779.1"/>
    </source>
</evidence>
<organism evidence="5 6">
    <name type="scientific">Thelohanellus kitauei</name>
    <name type="common">Myxosporean</name>
    <dbReference type="NCBI Taxonomy" id="669202"/>
    <lineage>
        <taxon>Eukaryota</taxon>
        <taxon>Metazoa</taxon>
        <taxon>Cnidaria</taxon>
        <taxon>Myxozoa</taxon>
        <taxon>Myxosporea</taxon>
        <taxon>Bivalvulida</taxon>
        <taxon>Platysporina</taxon>
        <taxon>Myxobolidae</taxon>
        <taxon>Thelohanellus</taxon>
    </lineage>
</organism>
<dbReference type="EMBL" id="JWZT01005261">
    <property type="protein sequence ID" value="KII61779.1"/>
    <property type="molecule type" value="Genomic_DNA"/>
</dbReference>
<dbReference type="InterPro" id="IPR011989">
    <property type="entry name" value="ARM-like"/>
</dbReference>
<keyword evidence="6" id="KW-1185">Reference proteome</keyword>
<evidence type="ECO:0000256" key="3">
    <source>
        <dbReference type="ARBA" id="ARBA00022776"/>
    </source>
</evidence>
<dbReference type="Proteomes" id="UP000031668">
    <property type="component" value="Unassembled WGS sequence"/>
</dbReference>
<gene>
    <name evidence="5" type="ORF">RF11_15849</name>
</gene>
<evidence type="ECO:0000256" key="1">
    <source>
        <dbReference type="ARBA" id="ARBA00010547"/>
    </source>
</evidence>
<protein>
    <submittedName>
        <fullName evidence="5">Anaphase-promoting complex subunit 1</fullName>
    </submittedName>
</protein>
<dbReference type="PANTHER" id="PTHR12827:SF3">
    <property type="entry name" value="ANAPHASE-PROMOTING COMPLEX SUBUNIT 1"/>
    <property type="match status" value="1"/>
</dbReference>
<dbReference type="GO" id="GO:0051301">
    <property type="term" value="P:cell division"/>
    <property type="evidence" value="ECO:0007669"/>
    <property type="project" value="UniProtKB-KW"/>
</dbReference>
<keyword evidence="2" id="KW-0132">Cell division</keyword>
<dbReference type="GO" id="GO:0005680">
    <property type="term" value="C:anaphase-promoting complex"/>
    <property type="evidence" value="ECO:0007669"/>
    <property type="project" value="InterPro"/>
</dbReference>
<dbReference type="PANTHER" id="PTHR12827">
    <property type="entry name" value="MEIOTIC CHECKPOINT REGULATOR TSG24 FAMILY MEMBER"/>
    <property type="match status" value="1"/>
</dbReference>
<keyword evidence="3" id="KW-0498">Mitosis</keyword>
<keyword evidence="4" id="KW-0131">Cell cycle</keyword>
<comment type="similarity">
    <text evidence="1">Belongs to the APC1 family.</text>
</comment>
<proteinExistence type="inferred from homology"/>
<dbReference type="OrthoDB" id="5976116at2759"/>
<comment type="caution">
    <text evidence="5">The sequence shown here is derived from an EMBL/GenBank/DDBJ whole genome shotgun (WGS) entry which is preliminary data.</text>
</comment>
<evidence type="ECO:0000313" key="6">
    <source>
        <dbReference type="Proteomes" id="UP000031668"/>
    </source>
</evidence>
<sequence>MNEFTFETLQDTKWVDYDSKRTRIGKAVYGGAHGELRLYYELEWAKNNVHLKKYTRESLVPYESAVFETDFDIKKVVICEFQPNVFSFCCAGSTKITHFNEKLGYTTRVLPFEISDIYFVQENPGLVFVSFGYFNKYYFWLNPTLNDLFPINLLVGKNMMLLNQSMILFCDEHGKTRIFCDFDGTYHSMTLTTKDYDYKGQDSTISNVGLVSSVVSNDYSYLNLSKYDQNQIIEKNVFNHSGVIYRGFENQESIIHSLLGDQKSGNMSRDLFLLDKVVCIEKDTASNFRFQNPSADPKFLPVLTTDFAGNRFIFFRSRASMTIKSIDDINSPMVQIDHIKDIIFLHELHLVVLLDTESNIYVLSGNTPIYTFHKGEKQLEFVSKRYDLIIFRSQFNQFVLMKIYAFGKFNHMVKMFFECLKIDHPKEAKVLFDLFMIYLFQHSQSSQNLCHSFSDSLCRYFGVEMKEINEPPLSVIRLRNSMKPVPPKPRSNYIEIVKFLNDEQLIIFCYLLRFRDHFAQKFFFDYTSLNSLDTVLESVYSGFSVIAANFKTKQNISVQEMFDSSLDNFTFGSKEFTFTQSKLFSGCQICIIRPSCSEFNKKRTIFPFRQVDPLTKDERFSKTREKLNWGAVHMSVCTSVDLFPQKYQPGYPSLEEPFCNGDFTQRSFFMITLNIVLSKPIGMGILDFGIGVRNFCDLSFESIKNKFRPSIKFRIFREKEFTFPLFVEVQENELNPKSVEWPNFHNGTCMAITSIKSYNIEDRNIRGTATTENWLKQAVECLNPAECGGFVFGCGLLGQLYSLPVDSSGFLLNLFLRSDQTCLAGVLLGLGVSHFKSHKLDSLPLVRRLQRIFLIHSGLPYSSSEESTKRDQMVMDLFEFENSHSQIGIHAQSASLISLGMVYFGSGDPLILKTMRAHFNRMLDKASRLKPIKGHIRGFTATTDVIYNSKTIAPVLGMSIGLVNCKRQMNDFSWSDYYGSLISRLKSADHSLVHFLESTYIMIGLTYIRTNNENAAKLLETPREWITKMTVKPSLLMLANWWWGLIMDEYLVPIPKYIYHGLDPLVRSTINIKSSLAKESRDSEYINCYAIMTGRLFALCCKYASTCDQKVYTMVRRIVNKLAVITEKRISIELFQPRSENIALNSFLALLVLGLCVVFAGSCSTDLKVLVQKMRTHFTPKLCNSEVMVIANQNYFLSHFGASRYYGVHLALNMGHGFLCLSNGFMSLTTSSLSSYCMLIISLYPSLPQTASDNFMYFQPLRHLYTLACTRTRVAMLIDEHSTIRQNQVLNIIFHKGSKIKSRRAYFTNPFPIQLPYVFNKLEIDFPSREKIIIPGSVLLETPKSRIFDLGEWHRIYIKPRVHGRLAHVLDPITKELDISHFIQDSYAILFQNNRYMDALFRGYVGKIPLPLINTLFEMVVLKNNSATHGSMVEYIRKMIDQVMFIGEIKPLDKITVPDASNIKDFEIVKNCIQFFLDNYR</sequence>